<gene>
    <name evidence="2" type="primary">erpA_2</name>
    <name evidence="2" type="ORF">DEAC_c34640</name>
</gene>
<dbReference type="Proteomes" id="UP000036356">
    <property type="component" value="Unassembled WGS sequence"/>
</dbReference>
<dbReference type="STRING" id="476652.DEAC_c34640"/>
<dbReference type="GO" id="GO:0051537">
    <property type="term" value="F:2 iron, 2 sulfur cluster binding"/>
    <property type="evidence" value="ECO:0007669"/>
    <property type="project" value="TreeGrafter"/>
</dbReference>
<dbReference type="InterPro" id="IPR016092">
    <property type="entry name" value="ATAP"/>
</dbReference>
<dbReference type="InterPro" id="IPR000361">
    <property type="entry name" value="ATAP_core_dom"/>
</dbReference>
<dbReference type="RefSeq" id="WP_047811262.1">
    <property type="nucleotide sequence ID" value="NZ_LDZY01000013.1"/>
</dbReference>
<sequence>MVKITELAAQKVKEILKAQNQENSSLRLYLAGMGCSGPNFGMALDDSKTDEDILDEEYGVSILIEKKLSNYLEGAVIDYMETETGGGFEIRPAKPFNGGGCDSGCCGGCGGSC</sequence>
<feature type="domain" description="Core" evidence="1">
    <location>
        <begin position="2"/>
        <end position="89"/>
    </location>
</feature>
<evidence type="ECO:0000313" key="3">
    <source>
        <dbReference type="Proteomes" id="UP000036356"/>
    </source>
</evidence>
<dbReference type="InterPro" id="IPR035903">
    <property type="entry name" value="HesB-like_dom_sf"/>
</dbReference>
<dbReference type="PANTHER" id="PTHR43011:SF1">
    <property type="entry name" value="IRON-SULFUR CLUSTER ASSEMBLY 2 HOMOLOG, MITOCHONDRIAL"/>
    <property type="match status" value="1"/>
</dbReference>
<comment type="caution">
    <text evidence="2">The sequence shown here is derived from an EMBL/GenBank/DDBJ whole genome shotgun (WGS) entry which is preliminary data.</text>
</comment>
<protein>
    <submittedName>
        <fullName evidence="2">Iron-sulfur cluster insertion protein ErpA</fullName>
    </submittedName>
</protein>
<reference evidence="2 3" key="1">
    <citation type="submission" date="2015-06" db="EMBL/GenBank/DDBJ databases">
        <title>Draft genome of the moderately acidophilic sulfate reducer Candidatus Desulfosporosinus acididurans strain M1.</title>
        <authorList>
            <person name="Poehlein A."/>
            <person name="Petzsch P."/>
            <person name="Johnson B.D."/>
            <person name="Schloemann M."/>
            <person name="Daniel R."/>
            <person name="Muehling M."/>
        </authorList>
    </citation>
    <scope>NUCLEOTIDE SEQUENCE [LARGE SCALE GENOMIC DNA]</scope>
    <source>
        <strain evidence="2 3">M1</strain>
    </source>
</reference>
<accession>A0A0J1FNI4</accession>
<proteinExistence type="predicted"/>
<dbReference type="GO" id="GO:0005506">
    <property type="term" value="F:iron ion binding"/>
    <property type="evidence" value="ECO:0007669"/>
    <property type="project" value="TreeGrafter"/>
</dbReference>
<name>A0A0J1FNI4_9FIRM</name>
<dbReference type="SUPFAM" id="SSF89360">
    <property type="entry name" value="HesB-like domain"/>
    <property type="match status" value="1"/>
</dbReference>
<evidence type="ECO:0000259" key="1">
    <source>
        <dbReference type="Pfam" id="PF01521"/>
    </source>
</evidence>
<dbReference type="Gene3D" id="2.60.300.12">
    <property type="entry name" value="HesB-like domain"/>
    <property type="match status" value="1"/>
</dbReference>
<dbReference type="NCBIfam" id="TIGR00049">
    <property type="entry name" value="iron-sulfur cluster assembly accessory protein"/>
    <property type="match status" value="1"/>
</dbReference>
<dbReference type="EMBL" id="LDZY01000013">
    <property type="protein sequence ID" value="KLU64518.1"/>
    <property type="molecule type" value="Genomic_DNA"/>
</dbReference>
<keyword evidence="3" id="KW-1185">Reference proteome</keyword>
<dbReference type="PATRIC" id="fig|476652.3.peg.3655"/>
<evidence type="ECO:0000313" key="2">
    <source>
        <dbReference type="EMBL" id="KLU64518.1"/>
    </source>
</evidence>
<dbReference type="GO" id="GO:0051539">
    <property type="term" value="F:4 iron, 4 sulfur cluster binding"/>
    <property type="evidence" value="ECO:0007669"/>
    <property type="project" value="TreeGrafter"/>
</dbReference>
<dbReference type="GO" id="GO:0016226">
    <property type="term" value="P:iron-sulfur cluster assembly"/>
    <property type="evidence" value="ECO:0007669"/>
    <property type="project" value="InterPro"/>
</dbReference>
<dbReference type="AlphaFoldDB" id="A0A0J1FNI4"/>
<organism evidence="2 3">
    <name type="scientific">Desulfosporosinus acididurans</name>
    <dbReference type="NCBI Taxonomy" id="476652"/>
    <lineage>
        <taxon>Bacteria</taxon>
        <taxon>Bacillati</taxon>
        <taxon>Bacillota</taxon>
        <taxon>Clostridia</taxon>
        <taxon>Eubacteriales</taxon>
        <taxon>Desulfitobacteriaceae</taxon>
        <taxon>Desulfosporosinus</taxon>
    </lineage>
</organism>
<dbReference type="PANTHER" id="PTHR43011">
    <property type="entry name" value="IRON-SULFUR CLUSTER ASSEMBLY 2 HOMOLOG, MITOCHONDRIAL"/>
    <property type="match status" value="1"/>
</dbReference>
<dbReference type="Pfam" id="PF01521">
    <property type="entry name" value="Fe-S_biosyn"/>
    <property type="match status" value="1"/>
</dbReference>